<evidence type="ECO:0000313" key="2">
    <source>
        <dbReference type="Proteomes" id="UP000004633"/>
    </source>
</evidence>
<dbReference type="EMBL" id="AECV01000053">
    <property type="protein sequence ID" value="EFW28903.1"/>
    <property type="molecule type" value="Genomic_DNA"/>
</dbReference>
<comment type="caution">
    <text evidence="1">The sequence shown here is derived from an EMBL/GenBank/DDBJ whole genome shotgun (WGS) entry which is preliminary data.</text>
</comment>
<organism evidence="1 2">
    <name type="scientific">Selenomonas artemidis F0399</name>
    <dbReference type="NCBI Taxonomy" id="749551"/>
    <lineage>
        <taxon>Bacteria</taxon>
        <taxon>Bacillati</taxon>
        <taxon>Bacillota</taxon>
        <taxon>Negativicutes</taxon>
        <taxon>Selenomonadales</taxon>
        <taxon>Selenomonadaceae</taxon>
        <taxon>Selenomonas</taxon>
    </lineage>
</organism>
<dbReference type="Pfam" id="PF18953">
    <property type="entry name" value="SAP_new25"/>
    <property type="match status" value="1"/>
</dbReference>
<gene>
    <name evidence="1" type="ORF">HMPREF9555_01950</name>
</gene>
<dbReference type="HOGENOM" id="CLU_113708_0_0_9"/>
<proteinExistence type="predicted"/>
<dbReference type="AlphaFoldDB" id="E7N4K6"/>
<sequence>MRALEKRPHFEDIASYSEFSRYYWYRAELTALCKRLGIRHTGTKAELNGYIEAYFNGRLIRPQKESRKRGTREISLDCPLLACNFAFNAAFRAYFSEVTGVRNFKFNADMAAAWRKVKRTRDSSFTVRDLLALYYRKSDYAKYDNKACEWNRFLKDFCADPQSRIYKHRLKAAAALWAIVKKSTLPKVYRPALLEQNRALLEMYL</sequence>
<reference evidence="1 2" key="1">
    <citation type="submission" date="2010-08" db="EMBL/GenBank/DDBJ databases">
        <authorList>
            <person name="Weinstock G."/>
            <person name="Sodergren E."/>
            <person name="Clifton S."/>
            <person name="Fulton L."/>
            <person name="Fulton B."/>
            <person name="Courtney L."/>
            <person name="Fronick C."/>
            <person name="Harrison M."/>
            <person name="Strong C."/>
            <person name="Farmer C."/>
            <person name="Delahaunty K."/>
            <person name="Markovic C."/>
            <person name="Hall O."/>
            <person name="Minx P."/>
            <person name="Tomlinson C."/>
            <person name="Mitreva M."/>
            <person name="Hou S."/>
            <person name="Chen J."/>
            <person name="Wollam A."/>
            <person name="Pepin K.H."/>
            <person name="Johnson M."/>
            <person name="Bhonagiri V."/>
            <person name="Zhang X."/>
            <person name="Suruliraj S."/>
            <person name="Warren W."/>
            <person name="Chinwalla A."/>
            <person name="Mardis E.R."/>
            <person name="Wilson R.K."/>
        </authorList>
    </citation>
    <scope>NUCLEOTIDE SEQUENCE [LARGE SCALE GENOMIC DNA]</scope>
    <source>
        <strain evidence="1 2">F0399</strain>
    </source>
</reference>
<accession>E7N4K6</accession>
<dbReference type="Proteomes" id="UP000004633">
    <property type="component" value="Unassembled WGS sequence"/>
</dbReference>
<evidence type="ECO:0000313" key="1">
    <source>
        <dbReference type="EMBL" id="EFW28903.1"/>
    </source>
</evidence>
<keyword evidence="2" id="KW-1185">Reference proteome</keyword>
<name>E7N4K6_9FIRM</name>
<protein>
    <recommendedName>
        <fullName evidence="3">SAP domain-containing protein</fullName>
    </recommendedName>
</protein>
<evidence type="ECO:0008006" key="3">
    <source>
        <dbReference type="Google" id="ProtNLM"/>
    </source>
</evidence>
<dbReference type="STRING" id="749551.HMPREF9555_01950"/>